<evidence type="ECO:0000259" key="2">
    <source>
        <dbReference type="Pfam" id="PF08241"/>
    </source>
</evidence>
<dbReference type="InterPro" id="IPR013216">
    <property type="entry name" value="Methyltransf_11"/>
</dbReference>
<proteinExistence type="predicted"/>
<dbReference type="Gene3D" id="3.40.50.150">
    <property type="entry name" value="Vaccinia Virus protein VP39"/>
    <property type="match status" value="1"/>
</dbReference>
<sequence length="282" mass="31250">MLERVKENIKSRRDVRPAAEAVPALTDWFASAPGQALLACEKDDIDQALACLFGYHLCQLSVGRGLRLTGNSRIAHTFALNPCAQPGGAEAGCCDYGRLPLAPESVDVFVLHHVLDFSQTPHQLLAEVARATIARGHIVIIGFNPWSLGGALRFLRSWFGNAPEGGHQSLRWGRLHDWCKLLDLVPVSVTRGQFWPRSKNNQRSIESWLRRIGAPWGNYYAVTVRKDVPAVLPLKPRWNNVELRGFSAASVPSKVGRDATRTTSSTSQQKHLKSVLSDHKKH</sequence>
<reference evidence="4" key="1">
    <citation type="journal article" date="2019" name="Int. J. Syst. Evol. Microbiol.">
        <title>The Global Catalogue of Microorganisms (GCM) 10K type strain sequencing project: providing services to taxonomists for standard genome sequencing and annotation.</title>
        <authorList>
            <consortium name="The Broad Institute Genomics Platform"/>
            <consortium name="The Broad Institute Genome Sequencing Center for Infectious Disease"/>
            <person name="Wu L."/>
            <person name="Ma J."/>
        </authorList>
    </citation>
    <scope>NUCLEOTIDE SEQUENCE [LARGE SCALE GENOMIC DNA]</scope>
    <source>
        <strain evidence="4">KCTC 52141</strain>
    </source>
</reference>
<dbReference type="SUPFAM" id="SSF53335">
    <property type="entry name" value="S-adenosyl-L-methionine-dependent methyltransferases"/>
    <property type="match status" value="1"/>
</dbReference>
<evidence type="ECO:0000313" key="4">
    <source>
        <dbReference type="Proteomes" id="UP001595548"/>
    </source>
</evidence>
<dbReference type="EMBL" id="JBHRTL010000006">
    <property type="protein sequence ID" value="MFC3155013.1"/>
    <property type="molecule type" value="Genomic_DNA"/>
</dbReference>
<evidence type="ECO:0000313" key="3">
    <source>
        <dbReference type="EMBL" id="MFC3155013.1"/>
    </source>
</evidence>
<dbReference type="RefSeq" id="WP_339615166.1">
    <property type="nucleotide sequence ID" value="NZ_AP031500.1"/>
</dbReference>
<dbReference type="Proteomes" id="UP001595548">
    <property type="component" value="Unassembled WGS sequence"/>
</dbReference>
<gene>
    <name evidence="3" type="ORF">ACFOEB_07355</name>
</gene>
<protein>
    <submittedName>
        <fullName evidence="3">Methyltransferase domain-containing protein</fullName>
    </submittedName>
</protein>
<comment type="caution">
    <text evidence="3">The sequence shown here is derived from an EMBL/GenBank/DDBJ whole genome shotgun (WGS) entry which is preliminary data.</text>
</comment>
<name>A0ABV7HM92_9GAMM</name>
<dbReference type="GO" id="GO:0008168">
    <property type="term" value="F:methyltransferase activity"/>
    <property type="evidence" value="ECO:0007669"/>
    <property type="project" value="UniProtKB-KW"/>
</dbReference>
<accession>A0ABV7HM92</accession>
<evidence type="ECO:0000256" key="1">
    <source>
        <dbReference type="SAM" id="MobiDB-lite"/>
    </source>
</evidence>
<dbReference type="InterPro" id="IPR029063">
    <property type="entry name" value="SAM-dependent_MTases_sf"/>
</dbReference>
<organism evidence="3 4">
    <name type="scientific">Gilvimarinus japonicus</name>
    <dbReference type="NCBI Taxonomy" id="1796469"/>
    <lineage>
        <taxon>Bacteria</taxon>
        <taxon>Pseudomonadati</taxon>
        <taxon>Pseudomonadota</taxon>
        <taxon>Gammaproteobacteria</taxon>
        <taxon>Cellvibrionales</taxon>
        <taxon>Cellvibrionaceae</taxon>
        <taxon>Gilvimarinus</taxon>
    </lineage>
</organism>
<keyword evidence="3" id="KW-0808">Transferase</keyword>
<keyword evidence="3" id="KW-0489">Methyltransferase</keyword>
<dbReference type="Pfam" id="PF08241">
    <property type="entry name" value="Methyltransf_11"/>
    <property type="match status" value="1"/>
</dbReference>
<feature type="region of interest" description="Disordered" evidence="1">
    <location>
        <begin position="254"/>
        <end position="282"/>
    </location>
</feature>
<keyword evidence="4" id="KW-1185">Reference proteome</keyword>
<feature type="domain" description="Methyltransferase type 11" evidence="2">
    <location>
        <begin position="89"/>
        <end position="140"/>
    </location>
</feature>
<dbReference type="GO" id="GO:0032259">
    <property type="term" value="P:methylation"/>
    <property type="evidence" value="ECO:0007669"/>
    <property type="project" value="UniProtKB-KW"/>
</dbReference>